<dbReference type="AlphaFoldDB" id="A0A1B6LF98"/>
<evidence type="ECO:0000313" key="2">
    <source>
        <dbReference type="EMBL" id="JAT22330.1"/>
    </source>
</evidence>
<organism evidence="2">
    <name type="scientific">Graphocephala atropunctata</name>
    <dbReference type="NCBI Taxonomy" id="36148"/>
    <lineage>
        <taxon>Eukaryota</taxon>
        <taxon>Metazoa</taxon>
        <taxon>Ecdysozoa</taxon>
        <taxon>Arthropoda</taxon>
        <taxon>Hexapoda</taxon>
        <taxon>Insecta</taxon>
        <taxon>Pterygota</taxon>
        <taxon>Neoptera</taxon>
        <taxon>Paraneoptera</taxon>
        <taxon>Hemiptera</taxon>
        <taxon>Auchenorrhyncha</taxon>
        <taxon>Membracoidea</taxon>
        <taxon>Cicadellidae</taxon>
        <taxon>Cicadellinae</taxon>
        <taxon>Cicadellini</taxon>
        <taxon>Graphocephala</taxon>
    </lineage>
</organism>
<dbReference type="EMBL" id="GEBQ01017647">
    <property type="protein sequence ID" value="JAT22330.1"/>
    <property type="molecule type" value="Transcribed_RNA"/>
</dbReference>
<protein>
    <submittedName>
        <fullName evidence="2">Uncharacterized protein</fullName>
    </submittedName>
</protein>
<evidence type="ECO:0000256" key="1">
    <source>
        <dbReference type="SAM" id="MobiDB-lite"/>
    </source>
</evidence>
<feature type="region of interest" description="Disordered" evidence="1">
    <location>
        <begin position="13"/>
        <end position="40"/>
    </location>
</feature>
<proteinExistence type="predicted"/>
<gene>
    <name evidence="2" type="ORF">g.54864</name>
</gene>
<name>A0A1B6LF98_9HEMI</name>
<feature type="non-terminal residue" evidence="2">
    <location>
        <position position="1"/>
    </location>
</feature>
<reference evidence="2" key="1">
    <citation type="submission" date="2015-11" db="EMBL/GenBank/DDBJ databases">
        <title>De novo transcriptome assembly of four potential Pierce s Disease insect vectors from Arizona vineyards.</title>
        <authorList>
            <person name="Tassone E.E."/>
        </authorList>
    </citation>
    <scope>NUCLEOTIDE SEQUENCE</scope>
</reference>
<sequence length="122" mass="13484">ENTLSTEGVAVITITDDDATAESSDLLPPDSPSHKHRGRSLGGELGCCWWKIIRNCLCPWVEPRGRIVIPTSAIKYKFRDGISTDNIQLSSRSNIPRPPVYIPPAHPLVPDPQIQPQLPPNR</sequence>
<feature type="region of interest" description="Disordered" evidence="1">
    <location>
        <begin position="102"/>
        <end position="122"/>
    </location>
</feature>
<accession>A0A1B6LF98</accession>